<dbReference type="PANTHER" id="PTHR13285:SF18">
    <property type="entry name" value="PROTEIN-CYSTEINE N-PALMITOYLTRANSFERASE RASP"/>
    <property type="match status" value="1"/>
</dbReference>
<keyword evidence="3 7" id="KW-1003">Cell membrane</keyword>
<gene>
    <name evidence="9" type="ORF">FYJ59_09515</name>
</gene>
<keyword evidence="5 8" id="KW-1133">Transmembrane helix</keyword>
<dbReference type="Pfam" id="PF03062">
    <property type="entry name" value="MBOAT"/>
    <property type="match status" value="1"/>
</dbReference>
<comment type="subcellular location">
    <subcellularLocation>
        <location evidence="1">Cell membrane</location>
        <topology evidence="1">Multi-pass membrane protein</topology>
    </subcellularLocation>
</comment>
<proteinExistence type="inferred from homology"/>
<evidence type="ECO:0000256" key="6">
    <source>
        <dbReference type="ARBA" id="ARBA00023136"/>
    </source>
</evidence>
<dbReference type="GO" id="GO:0042121">
    <property type="term" value="P:alginic acid biosynthetic process"/>
    <property type="evidence" value="ECO:0007669"/>
    <property type="project" value="InterPro"/>
</dbReference>
<dbReference type="InterPro" id="IPR024194">
    <property type="entry name" value="Ac/AlaTfrase_AlgI/DltB"/>
</dbReference>
<feature type="transmembrane region" description="Helical" evidence="8">
    <location>
        <begin position="344"/>
        <end position="368"/>
    </location>
</feature>
<keyword evidence="4 8" id="KW-0812">Transmembrane</keyword>
<dbReference type="InterPro" id="IPR051085">
    <property type="entry name" value="MB_O-acyltransferase"/>
</dbReference>
<dbReference type="GO" id="GO:0016746">
    <property type="term" value="F:acyltransferase activity"/>
    <property type="evidence" value="ECO:0007669"/>
    <property type="project" value="UniProtKB-KW"/>
</dbReference>
<evidence type="ECO:0000256" key="2">
    <source>
        <dbReference type="ARBA" id="ARBA00010323"/>
    </source>
</evidence>
<reference evidence="9 10" key="1">
    <citation type="submission" date="2019-08" db="EMBL/GenBank/DDBJ databases">
        <title>In-depth cultivation of the pig gut microbiome towards novel bacterial diversity and tailored functional studies.</title>
        <authorList>
            <person name="Wylensek D."/>
            <person name="Hitch T.C.A."/>
            <person name="Clavel T."/>
        </authorList>
    </citation>
    <scope>NUCLEOTIDE SEQUENCE [LARGE SCALE GENOMIC DNA]</scope>
    <source>
        <strain evidence="9 10">WCA3-601-WT-6H</strain>
    </source>
</reference>
<name>A0A6L5YJ98_9FIRM</name>
<evidence type="ECO:0000313" key="10">
    <source>
        <dbReference type="Proteomes" id="UP000476055"/>
    </source>
</evidence>
<keyword evidence="7" id="KW-0808">Transferase</keyword>
<evidence type="ECO:0000256" key="5">
    <source>
        <dbReference type="ARBA" id="ARBA00022989"/>
    </source>
</evidence>
<evidence type="ECO:0000256" key="7">
    <source>
        <dbReference type="PIRNR" id="PIRNR016636"/>
    </source>
</evidence>
<evidence type="ECO:0000256" key="4">
    <source>
        <dbReference type="ARBA" id="ARBA00022692"/>
    </source>
</evidence>
<keyword evidence="6 7" id="KW-0472">Membrane</keyword>
<feature type="transmembrane region" description="Helical" evidence="8">
    <location>
        <begin position="78"/>
        <end position="95"/>
    </location>
</feature>
<evidence type="ECO:0000256" key="8">
    <source>
        <dbReference type="SAM" id="Phobius"/>
    </source>
</evidence>
<protein>
    <submittedName>
        <fullName evidence="9">MBOAT family protein</fullName>
    </submittedName>
</protein>
<keyword evidence="10" id="KW-1185">Reference proteome</keyword>
<dbReference type="PIRSF" id="PIRSF500217">
    <property type="entry name" value="AlgI"/>
    <property type="match status" value="1"/>
</dbReference>
<accession>A0A6L5YJ98</accession>
<sequence length="448" mass="51793">MIFSSIEFLLWFLPIFLIVYGITPHKYRNLTLLIGSIVFYAMGDAGNLAPLMLSVLCNYFIGLHLAKRSPRTLWRKRLLFVTALSINIGILIWFKCRGGSAGLPLGISFYTFQILSYLIDVYRGDADREYSFLKFATYVVMFPKLISGPITRYGEVKDSLYNRTFTMQGLEDGMKLFVLGLAAKVLLADRVGILWHEVQVTGFESISTPLAWLAAIAYSMEIYFDFWGYSLMAMGLGRMLGIELPRNFRRPYMARGVRDFYRRWHMTLGQWFCRYVYIPLGGSRRGELCTIFNLLVVWMLTAFWHGAGWNFFCWGGLLWICIVLERQLGRLKFVHKMKVLPHIYLWLIIPVSWMCFAITDLSQLQVYLDKMMWLVPGISGGYEDAWKALSTYGGLLVVSGLACTPAIEKLYDYGKDKILMKILLAAVFWYCVWRLILEGNNPFMYFSF</sequence>
<evidence type="ECO:0000256" key="3">
    <source>
        <dbReference type="ARBA" id="ARBA00022475"/>
    </source>
</evidence>
<feature type="transmembrane region" description="Helical" evidence="8">
    <location>
        <begin position="302"/>
        <end position="324"/>
    </location>
</feature>
<comment type="similarity">
    <text evidence="2 7">Belongs to the membrane-bound acyltransferase family.</text>
</comment>
<evidence type="ECO:0000313" key="9">
    <source>
        <dbReference type="EMBL" id="MST58466.1"/>
    </source>
</evidence>
<evidence type="ECO:0000256" key="1">
    <source>
        <dbReference type="ARBA" id="ARBA00004651"/>
    </source>
</evidence>
<dbReference type="InterPro" id="IPR004299">
    <property type="entry name" value="MBOAT_fam"/>
</dbReference>
<dbReference type="PIRSF" id="PIRSF016636">
    <property type="entry name" value="AlgI_DltB"/>
    <property type="match status" value="1"/>
</dbReference>
<dbReference type="EMBL" id="VUMU01000011">
    <property type="protein sequence ID" value="MST58466.1"/>
    <property type="molecule type" value="Genomic_DNA"/>
</dbReference>
<organism evidence="9 10">
    <name type="scientific">Waltera intestinalis</name>
    <dbReference type="NCBI Taxonomy" id="2606635"/>
    <lineage>
        <taxon>Bacteria</taxon>
        <taxon>Bacillati</taxon>
        <taxon>Bacillota</taxon>
        <taxon>Clostridia</taxon>
        <taxon>Lachnospirales</taxon>
        <taxon>Lachnospiraceae</taxon>
        <taxon>Waltera</taxon>
    </lineage>
</organism>
<dbReference type="GO" id="GO:0005886">
    <property type="term" value="C:plasma membrane"/>
    <property type="evidence" value="ECO:0007669"/>
    <property type="project" value="UniProtKB-SubCell"/>
</dbReference>
<feature type="transmembrane region" description="Helical" evidence="8">
    <location>
        <begin position="419"/>
        <end position="437"/>
    </location>
</feature>
<dbReference type="Proteomes" id="UP000476055">
    <property type="component" value="Unassembled WGS sequence"/>
</dbReference>
<dbReference type="AlphaFoldDB" id="A0A6L5YJ98"/>
<comment type="caution">
    <text evidence="9">The sequence shown here is derived from an EMBL/GenBank/DDBJ whole genome shotgun (WGS) entry which is preliminary data.</text>
</comment>
<dbReference type="InterPro" id="IPR028362">
    <property type="entry name" value="AlgI"/>
</dbReference>
<dbReference type="PANTHER" id="PTHR13285">
    <property type="entry name" value="ACYLTRANSFERASE"/>
    <property type="match status" value="1"/>
</dbReference>
<keyword evidence="7" id="KW-0012">Acyltransferase</keyword>
<feature type="transmembrane region" description="Helical" evidence="8">
    <location>
        <begin position="388"/>
        <end position="407"/>
    </location>
</feature>